<dbReference type="EC" id="4.2.1.19" evidence="5"/>
<dbReference type="CDD" id="cd07914">
    <property type="entry name" value="IGPD"/>
    <property type="match status" value="1"/>
</dbReference>
<dbReference type="InterPro" id="IPR000807">
    <property type="entry name" value="ImidazoleglycerolP_deHydtase"/>
</dbReference>
<keyword evidence="2 5" id="KW-0028">Amino-acid biosynthesis</keyword>
<dbReference type="PANTHER" id="PTHR23133">
    <property type="entry name" value="IMIDAZOLEGLYCEROL-PHOSPHATE DEHYDRATASE HIS7"/>
    <property type="match status" value="1"/>
</dbReference>
<organism evidence="7 8">
    <name type="scientific">Anaeromyxobacter oryzae</name>
    <dbReference type="NCBI Taxonomy" id="2918170"/>
    <lineage>
        <taxon>Bacteria</taxon>
        <taxon>Pseudomonadati</taxon>
        <taxon>Myxococcota</taxon>
        <taxon>Myxococcia</taxon>
        <taxon>Myxococcales</taxon>
        <taxon>Cystobacterineae</taxon>
        <taxon>Anaeromyxobacteraceae</taxon>
        <taxon>Anaeromyxobacter</taxon>
    </lineage>
</organism>
<keyword evidence="8" id="KW-1185">Reference proteome</keyword>
<dbReference type="InterPro" id="IPR038494">
    <property type="entry name" value="IGPD_sf"/>
</dbReference>
<dbReference type="Gene3D" id="3.30.230.40">
    <property type="entry name" value="Imidazole glycerol phosphate dehydratase, domain 1"/>
    <property type="match status" value="2"/>
</dbReference>
<feature type="compositionally biased region" description="Low complexity" evidence="6">
    <location>
        <begin position="1"/>
        <end position="13"/>
    </location>
</feature>
<comment type="similarity">
    <text evidence="5">Belongs to the imidazoleglycerol-phosphate dehydratase family.</text>
</comment>
<reference evidence="8" key="1">
    <citation type="journal article" date="2022" name="Int. J. Syst. Evol. Microbiol.">
        <title>Anaeromyxobacter oryzae sp. nov., Anaeromyxobacter diazotrophicus sp. nov. and Anaeromyxobacter paludicola sp. nov., isolated from paddy soils.</title>
        <authorList>
            <person name="Itoh H."/>
            <person name="Xu Z."/>
            <person name="Mise K."/>
            <person name="Masuda Y."/>
            <person name="Ushijima N."/>
            <person name="Hayakawa C."/>
            <person name="Shiratori Y."/>
            <person name="Senoo K."/>
        </authorList>
    </citation>
    <scope>NUCLEOTIDE SEQUENCE [LARGE SCALE GENOMIC DNA]</scope>
    <source>
        <strain evidence="8">Red232</strain>
    </source>
</reference>
<dbReference type="Pfam" id="PF00475">
    <property type="entry name" value="IGPD"/>
    <property type="match status" value="1"/>
</dbReference>
<dbReference type="HAMAP" id="MF_00076">
    <property type="entry name" value="HisB"/>
    <property type="match status" value="1"/>
</dbReference>
<dbReference type="RefSeq" id="WP_248352732.1">
    <property type="nucleotide sequence ID" value="NZ_AP025591.1"/>
</dbReference>
<evidence type="ECO:0000256" key="6">
    <source>
        <dbReference type="SAM" id="MobiDB-lite"/>
    </source>
</evidence>
<dbReference type="Proteomes" id="UP001162891">
    <property type="component" value="Chromosome"/>
</dbReference>
<keyword evidence="3 5" id="KW-0368">Histidine biosynthesis</keyword>
<dbReference type="InterPro" id="IPR020565">
    <property type="entry name" value="ImidazoleglycerP_deHydtase_CS"/>
</dbReference>
<dbReference type="SUPFAM" id="SSF54211">
    <property type="entry name" value="Ribosomal protein S5 domain 2-like"/>
    <property type="match status" value="2"/>
</dbReference>
<comment type="catalytic activity">
    <reaction evidence="5">
        <text>D-erythro-1-(imidazol-4-yl)glycerol 3-phosphate = 3-(imidazol-4-yl)-2-oxopropyl phosphate + H2O</text>
        <dbReference type="Rhea" id="RHEA:11040"/>
        <dbReference type="ChEBI" id="CHEBI:15377"/>
        <dbReference type="ChEBI" id="CHEBI:57766"/>
        <dbReference type="ChEBI" id="CHEBI:58278"/>
        <dbReference type="EC" id="4.2.1.19"/>
    </reaction>
</comment>
<proteinExistence type="inferred from homology"/>
<name>A0ABM7WXX3_9BACT</name>
<evidence type="ECO:0000313" key="8">
    <source>
        <dbReference type="Proteomes" id="UP001162891"/>
    </source>
</evidence>
<evidence type="ECO:0000256" key="5">
    <source>
        <dbReference type="HAMAP-Rule" id="MF_00076"/>
    </source>
</evidence>
<dbReference type="NCBIfam" id="NF002111">
    <property type="entry name" value="PRK00951.2-1"/>
    <property type="match status" value="1"/>
</dbReference>
<gene>
    <name evidence="5 7" type="primary">hisB</name>
    <name evidence="7" type="ORF">AMOR_33690</name>
</gene>
<sequence length="207" mass="22246">MRKAALVKPAAKPAARRGEVARKTKETQVEVALRLEPGEASISTGLPFFDHMLDQISRHGGMALTVRAKGDLEVDAHHTVEDVGIGIGEALKQATADKAGLARYGHAVVPLDEALVEAVVDLSGRPHLTFNAKLPSGKRFIGAYDVDLTQDFLQALVNHARICLHVNVRYGRNLHHVVEAIFKATARALRAATSREGTGLPSTKGLL</sequence>
<evidence type="ECO:0000256" key="1">
    <source>
        <dbReference type="ARBA" id="ARBA00005047"/>
    </source>
</evidence>
<dbReference type="EMBL" id="AP025591">
    <property type="protein sequence ID" value="BDG04373.1"/>
    <property type="molecule type" value="Genomic_DNA"/>
</dbReference>
<dbReference type="PROSITE" id="PS00955">
    <property type="entry name" value="IGP_DEHYDRATASE_2"/>
    <property type="match status" value="1"/>
</dbReference>
<evidence type="ECO:0000256" key="4">
    <source>
        <dbReference type="ARBA" id="ARBA00023239"/>
    </source>
</evidence>
<keyword evidence="4 5" id="KW-0456">Lyase</keyword>
<dbReference type="InterPro" id="IPR020568">
    <property type="entry name" value="Ribosomal_Su5_D2-typ_SF"/>
</dbReference>
<dbReference type="NCBIfam" id="NF002114">
    <property type="entry name" value="PRK00951.2-4"/>
    <property type="match status" value="1"/>
</dbReference>
<feature type="region of interest" description="Disordered" evidence="6">
    <location>
        <begin position="1"/>
        <end position="23"/>
    </location>
</feature>
<dbReference type="PANTHER" id="PTHR23133:SF2">
    <property type="entry name" value="IMIDAZOLEGLYCEROL-PHOSPHATE DEHYDRATASE"/>
    <property type="match status" value="1"/>
</dbReference>
<protein>
    <recommendedName>
        <fullName evidence="5">Imidazoleglycerol-phosphate dehydratase</fullName>
        <shortName evidence="5">IGPD</shortName>
        <ecNumber evidence="5">4.2.1.19</ecNumber>
    </recommendedName>
</protein>
<comment type="pathway">
    <text evidence="1 5">Amino-acid biosynthesis; L-histidine biosynthesis; L-histidine from 5-phospho-alpha-D-ribose 1-diphosphate: step 6/9.</text>
</comment>
<evidence type="ECO:0000256" key="3">
    <source>
        <dbReference type="ARBA" id="ARBA00023102"/>
    </source>
</evidence>
<evidence type="ECO:0000256" key="2">
    <source>
        <dbReference type="ARBA" id="ARBA00022605"/>
    </source>
</evidence>
<accession>A0ABM7WXX3</accession>
<keyword evidence="5" id="KW-0963">Cytoplasm</keyword>
<comment type="subcellular location">
    <subcellularLocation>
        <location evidence="5">Cytoplasm</location>
    </subcellularLocation>
</comment>
<evidence type="ECO:0000313" key="7">
    <source>
        <dbReference type="EMBL" id="BDG04373.1"/>
    </source>
</evidence>